<dbReference type="SUPFAM" id="SSF101941">
    <property type="entry name" value="NAC domain"/>
    <property type="match status" value="1"/>
</dbReference>
<keyword evidence="5" id="KW-0539">Nucleus</keyword>
<organism evidence="8 9">
    <name type="scientific">Malus domestica</name>
    <name type="common">Apple</name>
    <name type="synonym">Pyrus malus</name>
    <dbReference type="NCBI Taxonomy" id="3750"/>
    <lineage>
        <taxon>Eukaryota</taxon>
        <taxon>Viridiplantae</taxon>
        <taxon>Streptophyta</taxon>
        <taxon>Embryophyta</taxon>
        <taxon>Tracheophyta</taxon>
        <taxon>Spermatophyta</taxon>
        <taxon>Magnoliopsida</taxon>
        <taxon>eudicotyledons</taxon>
        <taxon>Gunneridae</taxon>
        <taxon>Pentapetalae</taxon>
        <taxon>rosids</taxon>
        <taxon>fabids</taxon>
        <taxon>Rosales</taxon>
        <taxon>Rosaceae</taxon>
        <taxon>Amygdaloideae</taxon>
        <taxon>Maleae</taxon>
        <taxon>Malus</taxon>
    </lineage>
</organism>
<evidence type="ECO:0000256" key="1">
    <source>
        <dbReference type="ARBA" id="ARBA00004123"/>
    </source>
</evidence>
<dbReference type="Proteomes" id="UP000290289">
    <property type="component" value="Chromosome 1"/>
</dbReference>
<accession>A0A498KPG3</accession>
<evidence type="ECO:0000259" key="7">
    <source>
        <dbReference type="PROSITE" id="PS51005"/>
    </source>
</evidence>
<comment type="caution">
    <text evidence="8">The sequence shown here is derived from an EMBL/GenBank/DDBJ whole genome shotgun (WGS) entry which is preliminary data.</text>
</comment>
<dbReference type="InterPro" id="IPR003441">
    <property type="entry name" value="NAC-dom"/>
</dbReference>
<keyword evidence="3" id="KW-0238">DNA-binding</keyword>
<proteinExistence type="predicted"/>
<sequence length="251" mass="28750">MAPNGSRFTRASAGDILVPVGFRFRPTEEELVHYYLQMKLEGMDYIVSDVISEIDICNHEPRDLPGLSLVKSDDQEWYFFSTYKKRSKNQIVRATKEGFWKVTGERKQVKTEDKRSVIGEKRILTFKQGRVRNPQNTDWRDLVVCCVKKKSGENVDAANCHERESSTYNNNASDFENQQLLAPRMDIEELFSDRAVAQCDRPGSKKIGSTKYIQKDVLRREANRSAGGIPFMFLLLVGLIGIILGYILKKT</sequence>
<keyword evidence="2" id="KW-0805">Transcription regulation</keyword>
<dbReference type="GO" id="GO:0003677">
    <property type="term" value="F:DNA binding"/>
    <property type="evidence" value="ECO:0007669"/>
    <property type="project" value="UniProtKB-KW"/>
</dbReference>
<dbReference type="InterPro" id="IPR036093">
    <property type="entry name" value="NAC_dom_sf"/>
</dbReference>
<evidence type="ECO:0000256" key="3">
    <source>
        <dbReference type="ARBA" id="ARBA00023125"/>
    </source>
</evidence>
<feature type="domain" description="NAC" evidence="7">
    <location>
        <begin position="18"/>
        <end position="165"/>
    </location>
</feature>
<dbReference type="PROSITE" id="PS51005">
    <property type="entry name" value="NAC"/>
    <property type="match status" value="1"/>
</dbReference>
<protein>
    <recommendedName>
        <fullName evidence="7">NAC domain-containing protein</fullName>
    </recommendedName>
</protein>
<keyword evidence="9" id="KW-1185">Reference proteome</keyword>
<gene>
    <name evidence="8" type="ORF">DVH24_005348</name>
</gene>
<evidence type="ECO:0000256" key="4">
    <source>
        <dbReference type="ARBA" id="ARBA00023163"/>
    </source>
</evidence>
<keyword evidence="6" id="KW-1133">Transmembrane helix</keyword>
<keyword evidence="4" id="KW-0804">Transcription</keyword>
<dbReference type="PANTHER" id="PTHR31989">
    <property type="entry name" value="NAC DOMAIN-CONTAINING PROTEIN 82-RELATED"/>
    <property type="match status" value="1"/>
</dbReference>
<feature type="transmembrane region" description="Helical" evidence="6">
    <location>
        <begin position="229"/>
        <end position="248"/>
    </location>
</feature>
<dbReference type="GO" id="GO:0005634">
    <property type="term" value="C:nucleus"/>
    <property type="evidence" value="ECO:0007669"/>
    <property type="project" value="UniProtKB-SubCell"/>
</dbReference>
<dbReference type="Pfam" id="PF02365">
    <property type="entry name" value="NAM"/>
    <property type="match status" value="1"/>
</dbReference>
<dbReference type="AlphaFoldDB" id="A0A498KPG3"/>
<evidence type="ECO:0000313" key="9">
    <source>
        <dbReference type="Proteomes" id="UP000290289"/>
    </source>
</evidence>
<dbReference type="GO" id="GO:0006355">
    <property type="term" value="P:regulation of DNA-templated transcription"/>
    <property type="evidence" value="ECO:0007669"/>
    <property type="project" value="InterPro"/>
</dbReference>
<dbReference type="STRING" id="3750.A0A498KPG3"/>
<comment type="subcellular location">
    <subcellularLocation>
        <location evidence="1">Nucleus</location>
    </subcellularLocation>
</comment>
<dbReference type="Gene3D" id="2.170.150.80">
    <property type="entry name" value="NAC domain"/>
    <property type="match status" value="1"/>
</dbReference>
<evidence type="ECO:0000256" key="2">
    <source>
        <dbReference type="ARBA" id="ARBA00023015"/>
    </source>
</evidence>
<evidence type="ECO:0000313" key="8">
    <source>
        <dbReference type="EMBL" id="RXI07575.1"/>
    </source>
</evidence>
<evidence type="ECO:0000256" key="6">
    <source>
        <dbReference type="SAM" id="Phobius"/>
    </source>
</evidence>
<keyword evidence="6" id="KW-0472">Membrane</keyword>
<evidence type="ECO:0000256" key="5">
    <source>
        <dbReference type="ARBA" id="ARBA00023242"/>
    </source>
</evidence>
<dbReference type="EMBL" id="RDQH01000327">
    <property type="protein sequence ID" value="RXI07575.1"/>
    <property type="molecule type" value="Genomic_DNA"/>
</dbReference>
<reference evidence="8 9" key="1">
    <citation type="submission" date="2018-10" db="EMBL/GenBank/DDBJ databases">
        <title>A high-quality apple genome assembly.</title>
        <authorList>
            <person name="Hu J."/>
        </authorList>
    </citation>
    <scope>NUCLEOTIDE SEQUENCE [LARGE SCALE GENOMIC DNA]</scope>
    <source>
        <strain evidence="9">cv. HFTH1</strain>
        <tissue evidence="8">Young leaf</tissue>
    </source>
</reference>
<keyword evidence="6" id="KW-0812">Transmembrane</keyword>
<name>A0A498KPG3_MALDO</name>